<reference evidence="2" key="1">
    <citation type="journal article" date="2019" name="Int. J. Syst. Evol. Microbiol.">
        <title>The Global Catalogue of Microorganisms (GCM) 10K type strain sequencing project: providing services to taxonomists for standard genome sequencing and annotation.</title>
        <authorList>
            <consortium name="The Broad Institute Genomics Platform"/>
            <consortium name="The Broad Institute Genome Sequencing Center for Infectious Disease"/>
            <person name="Wu L."/>
            <person name="Ma J."/>
        </authorList>
    </citation>
    <scope>NUCLEOTIDE SEQUENCE [LARGE SCALE GENOMIC DNA]</scope>
    <source>
        <strain evidence="2">CGMCC 1.15043</strain>
    </source>
</reference>
<dbReference type="Proteomes" id="UP000615455">
    <property type="component" value="Unassembled WGS sequence"/>
</dbReference>
<evidence type="ECO:0000313" key="2">
    <source>
        <dbReference type="Proteomes" id="UP000615455"/>
    </source>
</evidence>
<sequence length="65" mass="7399">MPFFSVNDDAASLFDSLVGKGTFLRNRAIEGSVEDQIEYDEVGALHRGCDAPRWKFNMFLRKRSS</sequence>
<name>A0ABQ1EVZ1_9BACL</name>
<protein>
    <submittedName>
        <fullName evidence="1">Uncharacterized protein</fullName>
    </submittedName>
</protein>
<accession>A0ABQ1EVZ1</accession>
<comment type="caution">
    <text evidence="1">The sequence shown here is derived from an EMBL/GenBank/DDBJ whole genome shotgun (WGS) entry which is preliminary data.</text>
</comment>
<keyword evidence="2" id="KW-1185">Reference proteome</keyword>
<dbReference type="EMBL" id="BMHE01000021">
    <property type="protein sequence ID" value="GFZ89840.1"/>
    <property type="molecule type" value="Genomic_DNA"/>
</dbReference>
<organism evidence="1 2">
    <name type="scientific">Paenibacillus marchantiophytorum</name>
    <dbReference type="NCBI Taxonomy" id="1619310"/>
    <lineage>
        <taxon>Bacteria</taxon>
        <taxon>Bacillati</taxon>
        <taxon>Bacillota</taxon>
        <taxon>Bacilli</taxon>
        <taxon>Bacillales</taxon>
        <taxon>Paenibacillaceae</taxon>
        <taxon>Paenibacillus</taxon>
    </lineage>
</organism>
<proteinExistence type="predicted"/>
<evidence type="ECO:0000313" key="1">
    <source>
        <dbReference type="EMBL" id="GFZ89840.1"/>
    </source>
</evidence>
<gene>
    <name evidence="1" type="ORF">GCM10008018_40120</name>
</gene>